<gene>
    <name evidence="14" type="ORF">FWK35_00001227</name>
</gene>
<evidence type="ECO:0000256" key="3">
    <source>
        <dbReference type="ARBA" id="ARBA00022475"/>
    </source>
</evidence>
<evidence type="ECO:0000256" key="7">
    <source>
        <dbReference type="ARBA" id="ARBA00023121"/>
    </source>
</evidence>
<dbReference type="InterPro" id="IPR040326">
    <property type="entry name" value="HAP2/GCS1"/>
</dbReference>
<dbReference type="GO" id="GO:0005886">
    <property type="term" value="C:plasma membrane"/>
    <property type="evidence" value="ECO:0007669"/>
    <property type="project" value="UniProtKB-SubCell"/>
</dbReference>
<evidence type="ECO:0000256" key="1">
    <source>
        <dbReference type="ARBA" id="ARBA00004251"/>
    </source>
</evidence>
<evidence type="ECO:0000256" key="4">
    <source>
        <dbReference type="ARBA" id="ARBA00022692"/>
    </source>
</evidence>
<evidence type="ECO:0000256" key="12">
    <source>
        <dbReference type="SAM" id="Phobius"/>
    </source>
</evidence>
<reference evidence="14 15" key="1">
    <citation type="submission" date="2019-08" db="EMBL/GenBank/DDBJ databases">
        <title>Whole genome of Aphis craccivora.</title>
        <authorList>
            <person name="Voronova N.V."/>
            <person name="Shulinski R.S."/>
            <person name="Bandarenka Y.V."/>
            <person name="Zhorov D.G."/>
            <person name="Warner D."/>
        </authorList>
    </citation>
    <scope>NUCLEOTIDE SEQUENCE [LARGE SCALE GENOMIC DNA]</scope>
    <source>
        <strain evidence="14">180601</strain>
        <tissue evidence="14">Whole Body</tissue>
    </source>
</reference>
<keyword evidence="9" id="KW-1015">Disulfide bond</keyword>
<dbReference type="GO" id="GO:0007338">
    <property type="term" value="P:single fertilization"/>
    <property type="evidence" value="ECO:0007669"/>
    <property type="project" value="UniProtKB-KW"/>
</dbReference>
<comment type="caution">
    <text evidence="14">The sequence shown here is derived from an EMBL/GenBank/DDBJ whole genome shotgun (WGS) entry which is preliminary data.</text>
</comment>
<sequence length="814" mass="91755">MYHFYFEIGIIGESNSYYCTGSNSSISDNIHFKCIKKLCNGTSCETIINYLDKPGPDVIIDINNTLLLNLEIENISTIHVLYINYVRDSVNSNFTVYRLLKPIILKFQLTAPKELYKLRFINYVNGGPTEEVISKVTRQKYFGCDSGDINPTCGIQYYGLNTPGFCCSCIDSVNDARQQRSSEVVNKNNISITTYCNDVVTTQPRGEQDCKNISESPAYANSYTYHESAHCFRYSDLWFNVYKVEKSETVLPLTMELFKKSESSVYTIHQQCLSTSLSSNSKLTIFKNLVSHRLEVVKGLNETIMDNNLMAMFVLIPQNVPKTYQYSLPHLNDQRAGKFLVIHPSRMSKNGGAECDKIGVEPRAFYEQSDRCYRPRGSCLREQPVELMQQRERDCDGEPSAGAASGRLFIEDYVKGDISFDDVTDHIIVHLQPAPFDAETPMSVQSVSEIRLDDNGVVSNKNLLQISEIHAIFDNEHNNTANLLVFVTNLSLKTAEFFIDTSESTDSKNIEKKRGQAIVHPQQTERFFLKFECPTKTKDCIATVQLYAENAAAAVASRKFKAVRGSGCYCLWHRRCKCYQTESPCTADGCRSLSQAQYTAAGFLGDVPRTAFAAEEETVAVYHDELTVGVLLLMGLLAVALVLGLLKAVSPYRVHWLWIIFGNRRPLDAYLEPELNASPVVRDERGYCVHPATGSRNIRLLDRGREFVTNLLFFVCLSAAAVYRYEYFGFLNSDCCFADKEHNQSSLCCATQQSAETARLLQGCRDDRYSPRQSDICSDLRQQCYELNTSDEESVVDGRTTSPDRIAATTSSHQ</sequence>
<dbReference type="PANTHER" id="PTHR31764:SF0">
    <property type="entry name" value="GENERATIVE CELL SPECIFIC-1_HAP2 DOMAIN-CONTAINING PROTEIN"/>
    <property type="match status" value="1"/>
</dbReference>
<keyword evidence="3" id="KW-1003">Cell membrane</keyword>
<evidence type="ECO:0000256" key="9">
    <source>
        <dbReference type="ARBA" id="ARBA00023157"/>
    </source>
</evidence>
<organism evidence="14 15">
    <name type="scientific">Aphis craccivora</name>
    <name type="common">Cowpea aphid</name>
    <dbReference type="NCBI Taxonomy" id="307492"/>
    <lineage>
        <taxon>Eukaryota</taxon>
        <taxon>Metazoa</taxon>
        <taxon>Ecdysozoa</taxon>
        <taxon>Arthropoda</taxon>
        <taxon>Hexapoda</taxon>
        <taxon>Insecta</taxon>
        <taxon>Pterygota</taxon>
        <taxon>Neoptera</taxon>
        <taxon>Paraneoptera</taxon>
        <taxon>Hemiptera</taxon>
        <taxon>Sternorrhyncha</taxon>
        <taxon>Aphidomorpha</taxon>
        <taxon>Aphidoidea</taxon>
        <taxon>Aphididae</taxon>
        <taxon>Aphidini</taxon>
        <taxon>Aphis</taxon>
        <taxon>Aphis</taxon>
    </lineage>
</organism>
<comment type="similarity">
    <text evidence="2">Belongs to the HAP2/GCS1 family.</text>
</comment>
<evidence type="ECO:0000256" key="5">
    <source>
        <dbReference type="ARBA" id="ARBA00022729"/>
    </source>
</evidence>
<name>A0A6G0ZHU4_APHCR</name>
<dbReference type="InterPro" id="IPR018928">
    <property type="entry name" value="HAP2/GCS1_dom"/>
</dbReference>
<keyword evidence="7" id="KW-0446">Lipid-binding</keyword>
<comment type="subcellular location">
    <subcellularLocation>
        <location evidence="1">Cell membrane</location>
        <topology evidence="1">Single-pass type I membrane protein</topology>
    </subcellularLocation>
</comment>
<evidence type="ECO:0000313" key="14">
    <source>
        <dbReference type="EMBL" id="KAF0770652.1"/>
    </source>
</evidence>
<evidence type="ECO:0000256" key="8">
    <source>
        <dbReference type="ARBA" id="ARBA00023136"/>
    </source>
</evidence>
<keyword evidence="10" id="KW-0278">Fertilization</keyword>
<dbReference type="AlphaFoldDB" id="A0A6G0ZHU4"/>
<feature type="region of interest" description="Disordered" evidence="11">
    <location>
        <begin position="790"/>
        <end position="814"/>
    </location>
</feature>
<proteinExistence type="inferred from homology"/>
<evidence type="ECO:0000259" key="13">
    <source>
        <dbReference type="Pfam" id="PF10699"/>
    </source>
</evidence>
<keyword evidence="5" id="KW-0732">Signal</keyword>
<dbReference type="Pfam" id="PF10699">
    <property type="entry name" value="HAP2-GCS1"/>
    <property type="match status" value="1"/>
</dbReference>
<feature type="transmembrane region" description="Helical" evidence="12">
    <location>
        <begin position="707"/>
        <end position="725"/>
    </location>
</feature>
<feature type="transmembrane region" description="Helical" evidence="12">
    <location>
        <begin position="626"/>
        <end position="646"/>
    </location>
</feature>
<keyword evidence="6 12" id="KW-1133">Transmembrane helix</keyword>
<accession>A0A6G0ZHU4</accession>
<evidence type="ECO:0000256" key="6">
    <source>
        <dbReference type="ARBA" id="ARBA00022989"/>
    </source>
</evidence>
<dbReference type="PANTHER" id="PTHR31764">
    <property type="entry name" value="PROTEIN HAPLESS 2"/>
    <property type="match status" value="1"/>
</dbReference>
<keyword evidence="4 12" id="KW-0812">Transmembrane</keyword>
<dbReference type="Proteomes" id="UP000478052">
    <property type="component" value="Unassembled WGS sequence"/>
</dbReference>
<evidence type="ECO:0000256" key="2">
    <source>
        <dbReference type="ARBA" id="ARBA00010929"/>
    </source>
</evidence>
<evidence type="ECO:0000313" key="15">
    <source>
        <dbReference type="Proteomes" id="UP000478052"/>
    </source>
</evidence>
<feature type="domain" description="Generative cell specific-1/HAP2" evidence="13">
    <location>
        <begin position="64"/>
        <end position="549"/>
    </location>
</feature>
<protein>
    <recommendedName>
        <fullName evidence="13">Generative cell specific-1/HAP2 domain-containing protein</fullName>
    </recommendedName>
</protein>
<feature type="compositionally biased region" description="Polar residues" evidence="11">
    <location>
        <begin position="799"/>
        <end position="814"/>
    </location>
</feature>
<evidence type="ECO:0000256" key="10">
    <source>
        <dbReference type="ARBA" id="ARBA00023279"/>
    </source>
</evidence>
<keyword evidence="8 12" id="KW-0472">Membrane</keyword>
<dbReference type="EMBL" id="VUJU01000400">
    <property type="protein sequence ID" value="KAF0770652.1"/>
    <property type="molecule type" value="Genomic_DNA"/>
</dbReference>
<dbReference type="GO" id="GO:0008289">
    <property type="term" value="F:lipid binding"/>
    <property type="evidence" value="ECO:0007669"/>
    <property type="project" value="UniProtKB-KW"/>
</dbReference>
<keyword evidence="15" id="KW-1185">Reference proteome</keyword>
<dbReference type="OrthoDB" id="6630188at2759"/>
<evidence type="ECO:0000256" key="11">
    <source>
        <dbReference type="SAM" id="MobiDB-lite"/>
    </source>
</evidence>